<accession>X1JLP9</accession>
<reference evidence="1" key="1">
    <citation type="journal article" date="2014" name="Front. Microbiol.">
        <title>High frequency of phylogenetically diverse reductive dehalogenase-homologous genes in deep subseafloor sedimentary metagenomes.</title>
        <authorList>
            <person name="Kawai M."/>
            <person name="Futagami T."/>
            <person name="Toyoda A."/>
            <person name="Takaki Y."/>
            <person name="Nishi S."/>
            <person name="Hori S."/>
            <person name="Arai W."/>
            <person name="Tsubouchi T."/>
            <person name="Morono Y."/>
            <person name="Uchiyama I."/>
            <person name="Ito T."/>
            <person name="Fujiyama A."/>
            <person name="Inagaki F."/>
            <person name="Takami H."/>
        </authorList>
    </citation>
    <scope>NUCLEOTIDE SEQUENCE</scope>
    <source>
        <strain evidence="1">Expedition CK06-06</strain>
    </source>
</reference>
<comment type="caution">
    <text evidence="1">The sequence shown here is derived from an EMBL/GenBank/DDBJ whole genome shotgun (WGS) entry which is preliminary data.</text>
</comment>
<dbReference type="InterPro" id="IPR014942">
    <property type="entry name" value="AbiEii"/>
</dbReference>
<feature type="non-terminal residue" evidence="1">
    <location>
        <position position="81"/>
    </location>
</feature>
<dbReference type="AlphaFoldDB" id="X1JLP9"/>
<name>X1JLP9_9ZZZZ</name>
<proteinExistence type="predicted"/>
<feature type="non-terminal residue" evidence="1">
    <location>
        <position position="1"/>
    </location>
</feature>
<dbReference type="Pfam" id="PF08843">
    <property type="entry name" value="AbiEii"/>
    <property type="match status" value="1"/>
</dbReference>
<sequence>NFLFKGGSCLITCYLGYYRFSEDIDFTWKNQQVFNGMSQNKINRFLSPIIDKIGKIVEVICENNNIDFRCDKSDENYTIFG</sequence>
<dbReference type="EMBL" id="BARU01048282">
    <property type="protein sequence ID" value="GAH94967.1"/>
    <property type="molecule type" value="Genomic_DNA"/>
</dbReference>
<dbReference type="Gene3D" id="3.10.450.620">
    <property type="entry name" value="JHP933, nucleotidyltransferase-like core domain"/>
    <property type="match status" value="1"/>
</dbReference>
<organism evidence="1">
    <name type="scientific">marine sediment metagenome</name>
    <dbReference type="NCBI Taxonomy" id="412755"/>
    <lineage>
        <taxon>unclassified sequences</taxon>
        <taxon>metagenomes</taxon>
        <taxon>ecological metagenomes</taxon>
    </lineage>
</organism>
<protein>
    <submittedName>
        <fullName evidence="1">Uncharacterized protein</fullName>
    </submittedName>
</protein>
<evidence type="ECO:0000313" key="1">
    <source>
        <dbReference type="EMBL" id="GAH94967.1"/>
    </source>
</evidence>
<gene>
    <name evidence="1" type="ORF">S03H2_71853</name>
</gene>